<evidence type="ECO:0000313" key="9">
    <source>
        <dbReference type="EMBL" id="MDO9709474.1"/>
    </source>
</evidence>
<dbReference type="Pfam" id="PF00009">
    <property type="entry name" value="GTP_EFTU"/>
    <property type="match status" value="1"/>
</dbReference>
<dbReference type="PANTHER" id="PTHR43261:SF7">
    <property type="entry name" value="ELONGATION FACTOR G-LIKE PROTEIN"/>
    <property type="match status" value="1"/>
</dbReference>
<protein>
    <recommendedName>
        <fullName evidence="1">Elongation factor G</fullName>
    </recommendedName>
</protein>
<dbReference type="CDD" id="cd03713">
    <property type="entry name" value="EFG_mtEFG_C"/>
    <property type="match status" value="1"/>
</dbReference>
<dbReference type="Gene3D" id="2.40.30.10">
    <property type="entry name" value="Translation factors"/>
    <property type="match status" value="1"/>
</dbReference>
<name>A0ABT9E010_9PROT</name>
<evidence type="ECO:0000259" key="7">
    <source>
        <dbReference type="SMART" id="SM00838"/>
    </source>
</evidence>
<dbReference type="CDD" id="cd01434">
    <property type="entry name" value="EFG_mtEFG1_IV"/>
    <property type="match status" value="1"/>
</dbReference>
<feature type="domain" description="Elongation factor EFG" evidence="7">
    <location>
        <begin position="563"/>
        <end position="646"/>
    </location>
</feature>
<evidence type="ECO:0000256" key="4">
    <source>
        <dbReference type="ARBA" id="ARBA00022917"/>
    </source>
</evidence>
<dbReference type="SUPFAM" id="SSF54211">
    <property type="entry name" value="Ribosomal protein S5 domain 2-like"/>
    <property type="match status" value="1"/>
</dbReference>
<evidence type="ECO:0000256" key="5">
    <source>
        <dbReference type="ARBA" id="ARBA00023134"/>
    </source>
</evidence>
<dbReference type="InterPro" id="IPR035649">
    <property type="entry name" value="EFG_V"/>
</dbReference>
<dbReference type="NCBIfam" id="NF009379">
    <property type="entry name" value="PRK12740.1-3"/>
    <property type="match status" value="1"/>
</dbReference>
<dbReference type="InterPro" id="IPR000640">
    <property type="entry name" value="EFG_V-like"/>
</dbReference>
<keyword evidence="3 9" id="KW-0251">Elongation factor</keyword>
<evidence type="ECO:0000256" key="2">
    <source>
        <dbReference type="ARBA" id="ARBA00022741"/>
    </source>
</evidence>
<evidence type="ECO:0000256" key="3">
    <source>
        <dbReference type="ARBA" id="ARBA00022768"/>
    </source>
</evidence>
<dbReference type="PANTHER" id="PTHR43261">
    <property type="entry name" value="TRANSLATION ELONGATION FACTOR G-RELATED"/>
    <property type="match status" value="1"/>
</dbReference>
<dbReference type="InterPro" id="IPR005517">
    <property type="entry name" value="Transl_elong_EFG/EF2_IV"/>
</dbReference>
<dbReference type="Gene3D" id="3.30.70.870">
    <property type="entry name" value="Elongation Factor G (Translational Gtpase), domain 3"/>
    <property type="match status" value="1"/>
</dbReference>
<reference evidence="9 10" key="1">
    <citation type="submission" date="2023-08" db="EMBL/GenBank/DDBJ databases">
        <title>The draft genome sequence of Paracraurococcus sp. LOR1-02.</title>
        <authorList>
            <person name="Kingkaew E."/>
            <person name="Tanasupawat S."/>
        </authorList>
    </citation>
    <scope>NUCLEOTIDE SEQUENCE [LARGE SCALE GENOMIC DNA]</scope>
    <source>
        <strain evidence="9 10">LOR1-02</strain>
    </source>
</reference>
<organism evidence="9 10">
    <name type="scientific">Paracraurococcus lichenis</name>
    <dbReference type="NCBI Taxonomy" id="3064888"/>
    <lineage>
        <taxon>Bacteria</taxon>
        <taxon>Pseudomonadati</taxon>
        <taxon>Pseudomonadota</taxon>
        <taxon>Alphaproteobacteria</taxon>
        <taxon>Acetobacterales</taxon>
        <taxon>Roseomonadaceae</taxon>
        <taxon>Paracraurococcus</taxon>
    </lineage>
</organism>
<accession>A0ABT9E010</accession>
<gene>
    <name evidence="9" type="ORF">Q7A36_14065</name>
</gene>
<dbReference type="SUPFAM" id="SSF50447">
    <property type="entry name" value="Translation proteins"/>
    <property type="match status" value="1"/>
</dbReference>
<dbReference type="EMBL" id="JAUTWS010000012">
    <property type="protein sequence ID" value="MDO9709474.1"/>
    <property type="molecule type" value="Genomic_DNA"/>
</dbReference>
<dbReference type="Proteomes" id="UP001243009">
    <property type="component" value="Unassembled WGS sequence"/>
</dbReference>
<evidence type="ECO:0000313" key="10">
    <source>
        <dbReference type="Proteomes" id="UP001243009"/>
    </source>
</evidence>
<dbReference type="SMART" id="SM00889">
    <property type="entry name" value="EFG_IV"/>
    <property type="match status" value="1"/>
</dbReference>
<keyword evidence="2" id="KW-0547">Nucleotide-binding</keyword>
<evidence type="ECO:0000259" key="8">
    <source>
        <dbReference type="SMART" id="SM00889"/>
    </source>
</evidence>
<keyword evidence="5" id="KW-0342">GTP-binding</keyword>
<dbReference type="Gene3D" id="3.30.70.240">
    <property type="match status" value="1"/>
</dbReference>
<dbReference type="SUPFAM" id="SSF52540">
    <property type="entry name" value="P-loop containing nucleoside triphosphate hydrolases"/>
    <property type="match status" value="1"/>
</dbReference>
<dbReference type="Gene3D" id="3.40.50.300">
    <property type="entry name" value="P-loop containing nucleotide triphosphate hydrolases"/>
    <property type="match status" value="1"/>
</dbReference>
<dbReference type="InterPro" id="IPR027417">
    <property type="entry name" value="P-loop_NTPase"/>
</dbReference>
<dbReference type="InterPro" id="IPR009000">
    <property type="entry name" value="Transl_B-barrel_sf"/>
</dbReference>
<dbReference type="InterPro" id="IPR041095">
    <property type="entry name" value="EFG_II"/>
</dbReference>
<dbReference type="RefSeq" id="WP_305104342.1">
    <property type="nucleotide sequence ID" value="NZ_JAUTWS010000012.1"/>
</dbReference>
<comment type="function">
    <text evidence="6">Catalyzes the GTP-dependent ribosomal translocation step during translation elongation. During this step, the ribosome changes from the pre-translocational (PRE) to the post-translocational (POST) state as the newly formed A-site-bound peptidyl-tRNA and P-site-bound deacylated tRNA move to the P and E sites, respectively. Catalyzes the coordinated movement of the two tRNA molecules, the mRNA and conformational changes in the ribosome.</text>
</comment>
<dbReference type="Pfam" id="PF03764">
    <property type="entry name" value="EFG_IV"/>
    <property type="match status" value="1"/>
</dbReference>
<dbReference type="InterPro" id="IPR035647">
    <property type="entry name" value="EFG_III/V"/>
</dbReference>
<dbReference type="InterPro" id="IPR014721">
    <property type="entry name" value="Ribsml_uS5_D2-typ_fold_subgr"/>
</dbReference>
<dbReference type="GO" id="GO:0003746">
    <property type="term" value="F:translation elongation factor activity"/>
    <property type="evidence" value="ECO:0007669"/>
    <property type="project" value="UniProtKB-KW"/>
</dbReference>
<dbReference type="InterPro" id="IPR047872">
    <property type="entry name" value="EFG_IV"/>
</dbReference>
<dbReference type="InterPro" id="IPR000795">
    <property type="entry name" value="T_Tr_GTP-bd_dom"/>
</dbReference>
<feature type="domain" description="Translation elongation factor EFG/EF2" evidence="8">
    <location>
        <begin position="444"/>
        <end position="561"/>
    </location>
</feature>
<keyword evidence="4" id="KW-0648">Protein biosynthesis</keyword>
<dbReference type="Gene3D" id="3.30.230.10">
    <property type="match status" value="1"/>
</dbReference>
<evidence type="ECO:0000256" key="6">
    <source>
        <dbReference type="ARBA" id="ARBA00024731"/>
    </source>
</evidence>
<dbReference type="SUPFAM" id="SSF54980">
    <property type="entry name" value="EF-G C-terminal domain-like"/>
    <property type="match status" value="2"/>
</dbReference>
<keyword evidence="10" id="KW-1185">Reference proteome</keyword>
<dbReference type="InterPro" id="IPR020568">
    <property type="entry name" value="Ribosomal_Su5_D2-typ_SF"/>
</dbReference>
<comment type="caution">
    <text evidence="9">The sequence shown here is derived from an EMBL/GenBank/DDBJ whole genome shotgun (WGS) entry which is preliminary data.</text>
</comment>
<dbReference type="Pfam" id="PF00679">
    <property type="entry name" value="EFG_C"/>
    <property type="match status" value="1"/>
</dbReference>
<dbReference type="Pfam" id="PF14492">
    <property type="entry name" value="EFG_III"/>
    <property type="match status" value="1"/>
</dbReference>
<proteinExistence type="predicted"/>
<sequence>MPDTNGRSPGGAKPRSVALIGPQGAGKSALFDALLAAAGAPPRRGGPRGMGTELRLAHASHNGDTWSLLDCPGSVEFAHDAACAAAVCDLAVVVTEPAPGRAAVLGPVFRMLEERGTPTIVFVNKIDQLNGRVRDTLAAMQAQTNRKLVLRQVPIREGEQVTGYVDVVSERAYRYRRGAASERIALPDGIRAREAEARAELLEALADHDDALLEKVLEDLVPEPGEIYRPLHTAELSGAVVSVLLGAAEHNNGIQRLWKALRHDVPAPEETAARRGIAPEGAPLAQVFRTVHAGHAGRLSWARVWRGPVKDGAQLDGHRVGGIHRFPNGEAQKVPEAQAGEIVALGRMEGVTTGTTLGQAEALDFPKPAEPIHSLAVVVEDRKDEVRLSGALQRLAEEDPSLTVVLDPESGQTVLHGQGELHLRAALDRLAAASGVKLRTVRPQVPYRETIRHAVTQHGRLKRQTGGHGQFADVKIRIEPRGRGEGFAFAEEVVGGAVPRRFIPAVGEAAEEATKKGPLGHPVVDVAVTLLDGGFHSVDSSDMAFATATRMAMQEGLAKAEPVLLEPVHAVTVTVPAEYTPNAQRLLTGRRGQILGYAAKEGWEGWDCVEALVPAAELQDLVIELRSQTQGLGSYTHRFDHLAEARHR</sequence>
<dbReference type="SMART" id="SM00838">
    <property type="entry name" value="EFG_C"/>
    <property type="match status" value="1"/>
</dbReference>
<evidence type="ECO:0000256" key="1">
    <source>
        <dbReference type="ARBA" id="ARBA00017872"/>
    </source>
</evidence>